<dbReference type="GO" id="GO:0051536">
    <property type="term" value="F:iron-sulfur cluster binding"/>
    <property type="evidence" value="ECO:0007669"/>
    <property type="project" value="UniProtKB-KW"/>
</dbReference>
<organism evidence="8 9">
    <name type="scientific">Arxiozyma heterogenica</name>
    <dbReference type="NCBI Taxonomy" id="278026"/>
    <lineage>
        <taxon>Eukaryota</taxon>
        <taxon>Fungi</taxon>
        <taxon>Dikarya</taxon>
        <taxon>Ascomycota</taxon>
        <taxon>Saccharomycotina</taxon>
        <taxon>Saccharomycetes</taxon>
        <taxon>Saccharomycetales</taxon>
        <taxon>Saccharomycetaceae</taxon>
        <taxon>Arxiozyma</taxon>
    </lineage>
</organism>
<comment type="function">
    <text evidence="7">Required for the first step of diphthamide biosynthesis, a post-translational modification of histidine which occurs in elongation factor 2. DPH1 and DPH2 transfer a 3-amino-3-carboxypropyl (ACP) group from S-adenosyl-L-methionine (SAM) to a histidine residue, the reaction is assisted by a reduction system comprising DPH3 and a NADH-dependent reductase. Facilitates the reduction of the catalytic iron-sulfur cluster found in the DPH1 subunit.</text>
</comment>
<evidence type="ECO:0000256" key="6">
    <source>
        <dbReference type="ARBA" id="ARBA00023014"/>
    </source>
</evidence>
<evidence type="ECO:0000256" key="1">
    <source>
        <dbReference type="ARBA" id="ARBA00001966"/>
    </source>
</evidence>
<comment type="pathway">
    <text evidence="2 7">Protein modification; peptidyl-diphthamide biosynthesis.</text>
</comment>
<dbReference type="PANTHER" id="PTHR10762:SF2">
    <property type="entry name" value="2-(3-AMINO-3-CARBOXYPROPYL)HISTIDINE SYNTHASE SUBUNIT 2"/>
    <property type="match status" value="1"/>
</dbReference>
<dbReference type="Gene3D" id="3.40.50.11840">
    <property type="entry name" value="Diphthamide synthesis DPH1/DPH2 domain 1"/>
    <property type="match status" value="1"/>
</dbReference>
<dbReference type="InterPro" id="IPR042263">
    <property type="entry name" value="DPH1/DPH2_1"/>
</dbReference>
<comment type="similarity">
    <text evidence="3 7">Belongs to the DPH1/DPH2 family. DPH2 subfamily.</text>
</comment>
<comment type="subcellular location">
    <subcellularLocation>
        <location evidence="7">Cytoplasm</location>
    </subcellularLocation>
</comment>
<comment type="caution">
    <text evidence="8">The sequence shown here is derived from an EMBL/GenBank/DDBJ whole genome shotgun (WGS) entry which is preliminary data.</text>
</comment>
<dbReference type="InterPro" id="IPR042265">
    <property type="entry name" value="DPH1/DPH2_3"/>
</dbReference>
<dbReference type="PANTHER" id="PTHR10762">
    <property type="entry name" value="DIPHTHAMIDE BIOSYNTHESIS PROTEIN"/>
    <property type="match status" value="1"/>
</dbReference>
<proteinExistence type="inferred from homology"/>
<keyword evidence="5 7" id="KW-0408">Iron</keyword>
<keyword evidence="9" id="KW-1185">Reference proteome</keyword>
<evidence type="ECO:0000256" key="5">
    <source>
        <dbReference type="ARBA" id="ARBA00023004"/>
    </source>
</evidence>
<reference evidence="9" key="1">
    <citation type="submission" date="2023-07" db="EMBL/GenBank/DDBJ databases">
        <title>A draft genome of Kazachstania heterogenica Y-27499.</title>
        <authorList>
            <person name="Donic C."/>
            <person name="Kralova J.S."/>
            <person name="Fidel L."/>
            <person name="Ben-Dor S."/>
            <person name="Jung S."/>
        </authorList>
    </citation>
    <scope>NUCLEOTIDE SEQUENCE [LARGE SCALE GENOMIC DNA]</scope>
    <source>
        <strain evidence="9">Y27499</strain>
    </source>
</reference>
<evidence type="ECO:0000256" key="3">
    <source>
        <dbReference type="ARBA" id="ARBA00006179"/>
    </source>
</evidence>
<dbReference type="GO" id="GO:0017183">
    <property type="term" value="P:protein histidyl modification to diphthamide"/>
    <property type="evidence" value="ECO:0007669"/>
    <property type="project" value="InterPro"/>
</dbReference>
<dbReference type="GO" id="GO:0005737">
    <property type="term" value="C:cytoplasm"/>
    <property type="evidence" value="ECO:0007669"/>
    <property type="project" value="UniProtKB-SubCell"/>
</dbReference>
<keyword evidence="4 7" id="KW-0479">Metal-binding</keyword>
<evidence type="ECO:0000256" key="7">
    <source>
        <dbReference type="RuleBase" id="RU364133"/>
    </source>
</evidence>
<dbReference type="Pfam" id="PF01866">
    <property type="entry name" value="Diphthamide_syn"/>
    <property type="match status" value="1"/>
</dbReference>
<evidence type="ECO:0000256" key="2">
    <source>
        <dbReference type="ARBA" id="ARBA00005156"/>
    </source>
</evidence>
<dbReference type="NCBIfam" id="TIGR00322">
    <property type="entry name" value="diphth2_R"/>
    <property type="match status" value="1"/>
</dbReference>
<dbReference type="SFLD" id="SFLDF00408">
    <property type="entry name" value="Diphthamide_biosynthesis_famil"/>
    <property type="match status" value="1"/>
</dbReference>
<dbReference type="AlphaFoldDB" id="A0AAN7W3S5"/>
<dbReference type="NCBIfam" id="TIGR00272">
    <property type="entry name" value="DPH2"/>
    <property type="match status" value="1"/>
</dbReference>
<evidence type="ECO:0000313" key="8">
    <source>
        <dbReference type="EMBL" id="KAK5780559.1"/>
    </source>
</evidence>
<dbReference type="InterPro" id="IPR010014">
    <property type="entry name" value="DHP2"/>
</dbReference>
<dbReference type="Gene3D" id="3.40.50.11860">
    <property type="entry name" value="Diphthamide synthesis DPH1/DPH2 domain 3"/>
    <property type="match status" value="1"/>
</dbReference>
<gene>
    <name evidence="8" type="ORF">RI543_001680</name>
</gene>
<keyword evidence="6 7" id="KW-0411">Iron-sulfur</keyword>
<evidence type="ECO:0000256" key="4">
    <source>
        <dbReference type="ARBA" id="ARBA00022723"/>
    </source>
</evidence>
<dbReference type="SFLD" id="SFLDG01121">
    <property type="entry name" value="Diphthamide_biosynthesis"/>
    <property type="match status" value="1"/>
</dbReference>
<dbReference type="GO" id="GO:0090560">
    <property type="term" value="F:2-(3-amino-3-carboxypropyl)histidine synthase activity"/>
    <property type="evidence" value="ECO:0007669"/>
    <property type="project" value="InterPro"/>
</dbReference>
<dbReference type="EMBL" id="JAWIZZ010000040">
    <property type="protein sequence ID" value="KAK5780559.1"/>
    <property type="molecule type" value="Genomic_DNA"/>
</dbReference>
<dbReference type="Proteomes" id="UP001306508">
    <property type="component" value="Unassembled WGS sequence"/>
</dbReference>
<name>A0AAN7W3S5_9SACH</name>
<accession>A0AAN7W3S5</accession>
<keyword evidence="7" id="KW-0963">Cytoplasm</keyword>
<evidence type="ECO:0000313" key="9">
    <source>
        <dbReference type="Proteomes" id="UP001306508"/>
    </source>
</evidence>
<dbReference type="SFLD" id="SFLDS00032">
    <property type="entry name" value="Radical_SAM_3-amino-3-carboxyp"/>
    <property type="match status" value="1"/>
</dbReference>
<dbReference type="FunFam" id="3.40.50.11860:FF:000001">
    <property type="entry name" value="2-(3-amino-3-carboxypropyl)histidine synthase subunit 2"/>
    <property type="match status" value="1"/>
</dbReference>
<dbReference type="GO" id="GO:0046872">
    <property type="term" value="F:metal ion binding"/>
    <property type="evidence" value="ECO:0007669"/>
    <property type="project" value="UniProtKB-KW"/>
</dbReference>
<protein>
    <recommendedName>
        <fullName evidence="7">2-(3-amino-3-carboxypropyl)histidine synthase subunit 2</fullName>
    </recommendedName>
</protein>
<sequence>MDQEDSIPIVPVAVSTAQTENEFTFDKFDTKIKDRQFYLGEYDENDYNILSDKITQYYSLPKLIRYLKDNNTKFHNITLQFPDSLIMDSSIIVNVLQKHFPSAQFHKENIGLGVSDPVDSNGSPIRRFWILADTAYSACCVDEIAAEHVNSDLVVHFGDACLNAIQKLPVVYIFGQPRLDCDKLIKQFLDRYPNKDAKICLMSNAPYTIHLAKIYNTLVNLGYLNIVYTQINKDMAGSNAVIMDSSNINSDNVNDFEVKEVYTLGNRKLYGKCNIIEDPAELQSSFELFYITIPQDPHLLYLTTTFNTVTLYDVENNSIIDSAFPSLMKRYRFMNVARTAGCIGILINTLSLRNTKETINKLIKLVRSNAKKHYLFVVGKPNIAKLANFEPVDIWCILGCGQGGIIIDQFNEFYKPIITPYELTLALNKEIIWTGKWVTDFENALQGLTIEDDQNNSDIAPDSDAPEFDVVTGKFVSTSRPLRELKHLELESPLNDSGDLVKSIRGGAVIKGTVSTSATNLQNRYWSGLGSDFKNDEDYDEDGAIVEEGIIGVARGYQFDRRDAIEKNQQ</sequence>
<comment type="cofactor">
    <cofactor evidence="1">
        <name>[4Fe-4S] cluster</name>
        <dbReference type="ChEBI" id="CHEBI:49883"/>
    </cofactor>
</comment>
<dbReference type="InterPro" id="IPR016435">
    <property type="entry name" value="DPH1/DPH2"/>
</dbReference>